<dbReference type="Proteomes" id="UP000027153">
    <property type="component" value="Unassembled WGS sequence"/>
</dbReference>
<organism evidence="3 4">
    <name type="scientific">Candidatus Methanoperedens nitratireducens</name>
    <dbReference type="NCBI Taxonomy" id="1392998"/>
    <lineage>
        <taxon>Archaea</taxon>
        <taxon>Methanobacteriati</taxon>
        <taxon>Methanobacteriota</taxon>
        <taxon>Stenosarchaea group</taxon>
        <taxon>Methanomicrobia</taxon>
        <taxon>Methanosarcinales</taxon>
        <taxon>ANME-2 cluster</taxon>
        <taxon>Candidatus Methanoperedentaceae</taxon>
        <taxon>Candidatus Methanoperedens</taxon>
    </lineage>
</organism>
<evidence type="ECO:0000256" key="1">
    <source>
        <dbReference type="ARBA" id="ARBA00023118"/>
    </source>
</evidence>
<protein>
    <submittedName>
        <fullName evidence="3">Putative RAMP superfamily protein probably involved in DNA repair</fullName>
    </submittedName>
</protein>
<evidence type="ECO:0000313" key="4">
    <source>
        <dbReference type="Proteomes" id="UP000027153"/>
    </source>
</evidence>
<dbReference type="PANTHER" id="PTHR35579">
    <property type="entry name" value="CRISPR SYSTEM CMS ENDORIBONUCLEASE CSM3"/>
    <property type="match status" value="1"/>
</dbReference>
<keyword evidence="4" id="KW-1185">Reference proteome</keyword>
<gene>
    <name evidence="3" type="ORF">ANME2D_00443</name>
</gene>
<reference evidence="3 4" key="1">
    <citation type="journal article" date="2013" name="Nature">
        <title>Anaerobic oxidation of methane coupled to nitrate reduction in a novel archaeal lineage.</title>
        <authorList>
            <person name="Haroon M.F."/>
            <person name="Hu S."/>
            <person name="Shi Y."/>
            <person name="Imelfort M."/>
            <person name="Keller J."/>
            <person name="Hugenholtz P."/>
            <person name="Yuan Z."/>
            <person name="Tyson G.W."/>
        </authorList>
    </citation>
    <scope>NUCLEOTIDE SEQUENCE [LARGE SCALE GENOMIC DNA]</scope>
    <source>
        <strain evidence="3 4">ANME-2d</strain>
    </source>
</reference>
<dbReference type="InterPro" id="IPR052216">
    <property type="entry name" value="CRISPR_Csm3_endoribonuclease"/>
</dbReference>
<sequence>MKILKISLAFKNDFHTTGESKGSLVDFLKDHNDKPYIPATHIKGVMRTEAERILRSTESIPCFITGNPSVILCDEVKNGGFRCDVCRIFGVPNTEGGGNYREGKIRITDFKTAENIQAVSRMHVSIKRETQTKSEHALFNMLSVPCKTEFSGYILIREALTASEEKLLHASIHSMAHYGLGKDRSRGLGGIDSIDGLKITEISQDEYLGVK</sequence>
<dbReference type="Pfam" id="PF03787">
    <property type="entry name" value="RAMPs"/>
    <property type="match status" value="1"/>
</dbReference>
<dbReference type="InterPro" id="IPR005537">
    <property type="entry name" value="RAMP_III_fam"/>
</dbReference>
<dbReference type="PANTHER" id="PTHR35579:SF6">
    <property type="entry name" value="DUF324 DOMAIN-CONTAINING PROTEIN"/>
    <property type="match status" value="1"/>
</dbReference>
<dbReference type="GO" id="GO:0051607">
    <property type="term" value="P:defense response to virus"/>
    <property type="evidence" value="ECO:0007669"/>
    <property type="project" value="UniProtKB-KW"/>
</dbReference>
<comment type="caution">
    <text evidence="3">The sequence shown here is derived from an EMBL/GenBank/DDBJ whole genome shotgun (WGS) entry which is preliminary data.</text>
</comment>
<dbReference type="EMBL" id="JMIY01000001">
    <property type="protein sequence ID" value="KCZ73377.1"/>
    <property type="molecule type" value="Genomic_DNA"/>
</dbReference>
<dbReference type="AlphaFoldDB" id="A0A062V7V8"/>
<dbReference type="CDD" id="cd09726">
    <property type="entry name" value="RAMP_I_III"/>
    <property type="match status" value="1"/>
</dbReference>
<evidence type="ECO:0000313" key="3">
    <source>
        <dbReference type="EMBL" id="KCZ73377.1"/>
    </source>
</evidence>
<name>A0A062V7V8_9EURY</name>
<proteinExistence type="predicted"/>
<accession>A0A062V7V8</accession>
<feature type="domain" description="CRISPR type III-associated protein" evidence="2">
    <location>
        <begin position="20"/>
        <end position="189"/>
    </location>
</feature>
<evidence type="ECO:0000259" key="2">
    <source>
        <dbReference type="Pfam" id="PF03787"/>
    </source>
</evidence>
<keyword evidence="1" id="KW-0051">Antiviral defense</keyword>
<dbReference type="OrthoDB" id="44077at2157"/>
<dbReference type="RefSeq" id="WP_048088757.1">
    <property type="nucleotide sequence ID" value="NZ_JMIY01000001.1"/>
</dbReference>